<sequence>MMNITAQETVLLKQCQGFLSRYCVEMTVSDDSAVFVGFAMQWRNIPASAVSQNVKKGHDNACSDISTLGVHNANLWCQLPCRLFYFNSQINKFSNNYLFMGF</sequence>
<comment type="caution">
    <text evidence="1">The sequence shown here is derived from an EMBL/GenBank/DDBJ whole genome shotgun (WGS) entry which is preliminary data.</text>
</comment>
<accession>A0ABQ8AAY4</accession>
<evidence type="ECO:0000313" key="1">
    <source>
        <dbReference type="EMBL" id="KAH0889722.1"/>
    </source>
</evidence>
<organism evidence="1 2">
    <name type="scientific">Brassica napus</name>
    <name type="common">Rape</name>
    <dbReference type="NCBI Taxonomy" id="3708"/>
    <lineage>
        <taxon>Eukaryota</taxon>
        <taxon>Viridiplantae</taxon>
        <taxon>Streptophyta</taxon>
        <taxon>Embryophyta</taxon>
        <taxon>Tracheophyta</taxon>
        <taxon>Spermatophyta</taxon>
        <taxon>Magnoliopsida</taxon>
        <taxon>eudicotyledons</taxon>
        <taxon>Gunneridae</taxon>
        <taxon>Pentapetalae</taxon>
        <taxon>rosids</taxon>
        <taxon>malvids</taxon>
        <taxon>Brassicales</taxon>
        <taxon>Brassicaceae</taxon>
        <taxon>Brassiceae</taxon>
        <taxon>Brassica</taxon>
    </lineage>
</organism>
<gene>
    <name evidence="1" type="ORF">HID58_052151</name>
</gene>
<keyword evidence="2" id="KW-1185">Reference proteome</keyword>
<proteinExistence type="predicted"/>
<protein>
    <submittedName>
        <fullName evidence="1">Uncharacterized protein</fullName>
    </submittedName>
</protein>
<name>A0ABQ8AAY4_BRANA</name>
<dbReference type="EMBL" id="JAGKQM010000013">
    <property type="protein sequence ID" value="KAH0889722.1"/>
    <property type="molecule type" value="Genomic_DNA"/>
</dbReference>
<evidence type="ECO:0000313" key="2">
    <source>
        <dbReference type="Proteomes" id="UP000824890"/>
    </source>
</evidence>
<reference evidence="1 2" key="1">
    <citation type="submission" date="2021-05" db="EMBL/GenBank/DDBJ databases">
        <title>Genome Assembly of Synthetic Allotetraploid Brassica napus Reveals Homoeologous Exchanges between Subgenomes.</title>
        <authorList>
            <person name="Davis J.T."/>
        </authorList>
    </citation>
    <scope>NUCLEOTIDE SEQUENCE [LARGE SCALE GENOMIC DNA]</scope>
    <source>
        <strain evidence="2">cv. Da-Ae</strain>
        <tissue evidence="1">Seedling</tissue>
    </source>
</reference>
<dbReference type="Proteomes" id="UP000824890">
    <property type="component" value="Unassembled WGS sequence"/>
</dbReference>